<reference evidence="2 3" key="1">
    <citation type="submission" date="2018-10" db="EMBL/GenBank/DDBJ databases">
        <title>Genome assembly for a Yunnan-Guizhou Plateau 3E fish, Anabarilius grahami (Regan), and its evolutionary and genetic applications.</title>
        <authorList>
            <person name="Jiang W."/>
        </authorList>
    </citation>
    <scope>NUCLEOTIDE SEQUENCE [LARGE SCALE GENOMIC DNA]</scope>
    <source>
        <strain evidence="2">AG-KIZ</strain>
        <tissue evidence="2">Muscle</tissue>
    </source>
</reference>
<evidence type="ECO:0000313" key="3">
    <source>
        <dbReference type="Proteomes" id="UP000281406"/>
    </source>
</evidence>
<protein>
    <submittedName>
        <fullName evidence="2">Uncharacterized protein</fullName>
    </submittedName>
</protein>
<dbReference type="AlphaFoldDB" id="A0A3N0XJA6"/>
<dbReference type="EMBL" id="RJVU01071825">
    <property type="protein sequence ID" value="ROI42819.1"/>
    <property type="molecule type" value="Genomic_DNA"/>
</dbReference>
<gene>
    <name evidence="2" type="ORF">DPX16_7096</name>
</gene>
<feature type="region of interest" description="Disordered" evidence="1">
    <location>
        <begin position="110"/>
        <end position="172"/>
    </location>
</feature>
<feature type="region of interest" description="Disordered" evidence="1">
    <location>
        <begin position="1"/>
        <end position="35"/>
    </location>
</feature>
<evidence type="ECO:0000313" key="2">
    <source>
        <dbReference type="EMBL" id="ROI42819.1"/>
    </source>
</evidence>
<dbReference type="Proteomes" id="UP000281406">
    <property type="component" value="Unassembled WGS sequence"/>
</dbReference>
<proteinExistence type="predicted"/>
<feature type="compositionally biased region" description="Polar residues" evidence="1">
    <location>
        <begin position="127"/>
        <end position="154"/>
    </location>
</feature>
<evidence type="ECO:0000256" key="1">
    <source>
        <dbReference type="SAM" id="MobiDB-lite"/>
    </source>
</evidence>
<comment type="caution">
    <text evidence="2">The sequence shown here is derived from an EMBL/GenBank/DDBJ whole genome shotgun (WGS) entry which is preliminary data.</text>
</comment>
<accession>A0A3N0XJA6</accession>
<sequence>MADEGKTHGSKLTDPDEDRTQDAEGNGKVDQTVKRREVKLTKKGLLLMLDTLENQRKSRFEKAAHLKRGLTDLMVSVSGNEQTEDPSASIKTFIDRIRCTITSLQMDSRCSDVGVHSGNEPGGTGLQRASENQDNPAQKAGHTTTVQRSENQGETNREHDTRTACNELTKTT</sequence>
<feature type="compositionally biased region" description="Polar residues" evidence="1">
    <location>
        <begin position="163"/>
        <end position="172"/>
    </location>
</feature>
<name>A0A3N0XJA6_ANAGA</name>
<keyword evidence="3" id="KW-1185">Reference proteome</keyword>
<organism evidence="2 3">
    <name type="scientific">Anabarilius grahami</name>
    <name type="common">Kanglang fish</name>
    <name type="synonym">Barilius grahami</name>
    <dbReference type="NCBI Taxonomy" id="495550"/>
    <lineage>
        <taxon>Eukaryota</taxon>
        <taxon>Metazoa</taxon>
        <taxon>Chordata</taxon>
        <taxon>Craniata</taxon>
        <taxon>Vertebrata</taxon>
        <taxon>Euteleostomi</taxon>
        <taxon>Actinopterygii</taxon>
        <taxon>Neopterygii</taxon>
        <taxon>Teleostei</taxon>
        <taxon>Ostariophysi</taxon>
        <taxon>Cypriniformes</taxon>
        <taxon>Xenocyprididae</taxon>
        <taxon>Xenocypridinae</taxon>
        <taxon>Xenocypridinae incertae sedis</taxon>
        <taxon>Anabarilius</taxon>
    </lineage>
</organism>